<dbReference type="OrthoDB" id="386523at2157"/>
<name>M0LW96_9EURY</name>
<organism evidence="2 3">
    <name type="scientific">Halococcus hamelinensis 100A6</name>
    <dbReference type="NCBI Taxonomy" id="1132509"/>
    <lineage>
        <taxon>Archaea</taxon>
        <taxon>Methanobacteriati</taxon>
        <taxon>Methanobacteriota</taxon>
        <taxon>Stenosarchaea group</taxon>
        <taxon>Halobacteria</taxon>
        <taxon>Halobacteriales</taxon>
        <taxon>Halococcaceae</taxon>
        <taxon>Halococcus</taxon>
    </lineage>
</organism>
<dbReference type="eggNOG" id="arCOG10898">
    <property type="taxonomic scope" value="Archaea"/>
</dbReference>
<feature type="transmembrane region" description="Helical" evidence="1">
    <location>
        <begin position="66"/>
        <end position="86"/>
    </location>
</feature>
<evidence type="ECO:0000313" key="3">
    <source>
        <dbReference type="Proteomes" id="UP000011566"/>
    </source>
</evidence>
<keyword evidence="3" id="KW-1185">Reference proteome</keyword>
<feature type="transmembrane region" description="Helical" evidence="1">
    <location>
        <begin position="35"/>
        <end position="54"/>
    </location>
</feature>
<evidence type="ECO:0000313" key="2">
    <source>
        <dbReference type="EMBL" id="EMA37741.1"/>
    </source>
</evidence>
<dbReference type="RefSeq" id="WP_007694256.1">
    <property type="nucleotide sequence ID" value="NZ_AJRK01000071.1"/>
</dbReference>
<sequence length="134" mass="13755">MEIEWRTVAYGFGTALVLGLAAAYFFPYADMTSPILMYGLIGGAAGLVAGYYTTTGMGSAALNGGLSTTIGSVVVLGALVLLGLLFEGLVTTFGVAVAGLVLVVAYAIPGIVGGMVGEWYKEHRMERAAKPAAR</sequence>
<dbReference type="Proteomes" id="UP000011566">
    <property type="component" value="Unassembled WGS sequence"/>
</dbReference>
<evidence type="ECO:0008006" key="4">
    <source>
        <dbReference type="Google" id="ProtNLM"/>
    </source>
</evidence>
<feature type="transmembrane region" description="Helical" evidence="1">
    <location>
        <begin position="92"/>
        <end position="117"/>
    </location>
</feature>
<comment type="caution">
    <text evidence="2">The sequence shown here is derived from an EMBL/GenBank/DDBJ whole genome shotgun (WGS) entry which is preliminary data.</text>
</comment>
<keyword evidence="1" id="KW-0812">Transmembrane</keyword>
<feature type="transmembrane region" description="Helical" evidence="1">
    <location>
        <begin position="7"/>
        <end position="29"/>
    </location>
</feature>
<protein>
    <recommendedName>
        <fullName evidence="4">DUF5518 domain-containing protein</fullName>
    </recommendedName>
</protein>
<proteinExistence type="predicted"/>
<dbReference type="AlphaFoldDB" id="M0LW96"/>
<reference evidence="2 3" key="1">
    <citation type="journal article" date="2014" name="PLoS Genet.">
        <title>Phylogenetically driven sequencing of extremely halophilic archaea reveals strategies for static and dynamic osmo-response.</title>
        <authorList>
            <person name="Becker E.A."/>
            <person name="Seitzer P.M."/>
            <person name="Tritt A."/>
            <person name="Larsen D."/>
            <person name="Krusor M."/>
            <person name="Yao A.I."/>
            <person name="Wu D."/>
            <person name="Madern D."/>
            <person name="Eisen J.A."/>
            <person name="Darling A.E."/>
            <person name="Facciotti M.T."/>
        </authorList>
    </citation>
    <scope>NUCLEOTIDE SEQUENCE [LARGE SCALE GENOMIC DNA]</scope>
    <source>
        <strain evidence="2 3">100A6</strain>
    </source>
</reference>
<gene>
    <name evidence="2" type="ORF">C447_12235</name>
</gene>
<accession>M0LW96</accession>
<dbReference type="PATRIC" id="fig|1132509.6.peg.2803"/>
<dbReference type="EMBL" id="AOMB01000033">
    <property type="protein sequence ID" value="EMA37741.1"/>
    <property type="molecule type" value="Genomic_DNA"/>
</dbReference>
<keyword evidence="1" id="KW-1133">Transmembrane helix</keyword>
<keyword evidence="1" id="KW-0472">Membrane</keyword>
<evidence type="ECO:0000256" key="1">
    <source>
        <dbReference type="SAM" id="Phobius"/>
    </source>
</evidence>